<accession>A0A6M3JDF0</accession>
<dbReference type="InterPro" id="IPR011335">
    <property type="entry name" value="Restrct_endonuc-II-like"/>
</dbReference>
<dbReference type="GO" id="GO:0003676">
    <property type="term" value="F:nucleic acid binding"/>
    <property type="evidence" value="ECO:0007669"/>
    <property type="project" value="InterPro"/>
</dbReference>
<dbReference type="GO" id="GO:0016788">
    <property type="term" value="F:hydrolase activity, acting on ester bonds"/>
    <property type="evidence" value="ECO:0007669"/>
    <property type="project" value="InterPro"/>
</dbReference>
<dbReference type="Gene3D" id="3.40.1350.10">
    <property type="match status" value="1"/>
</dbReference>
<proteinExistence type="predicted"/>
<dbReference type="InterPro" id="IPR014883">
    <property type="entry name" value="VRR_NUC"/>
</dbReference>
<evidence type="ECO:0000256" key="1">
    <source>
        <dbReference type="ARBA" id="ARBA00001946"/>
    </source>
</evidence>
<organism evidence="5">
    <name type="scientific">viral metagenome</name>
    <dbReference type="NCBI Taxonomy" id="1070528"/>
    <lineage>
        <taxon>unclassified sequences</taxon>
        <taxon>metagenomes</taxon>
        <taxon>organismal metagenomes</taxon>
    </lineage>
</organism>
<dbReference type="EMBL" id="MT141597">
    <property type="protein sequence ID" value="QJA68219.1"/>
    <property type="molecule type" value="Genomic_DNA"/>
</dbReference>
<evidence type="ECO:0000256" key="3">
    <source>
        <dbReference type="ARBA" id="ARBA00022801"/>
    </source>
</evidence>
<name>A0A6M3JDF0_9ZZZZ</name>
<protein>
    <submittedName>
        <fullName evidence="5">Putative VRR-NUC domain-containing protein</fullName>
    </submittedName>
</protein>
<gene>
    <name evidence="5" type="ORF">MM415A07739_0010</name>
</gene>
<comment type="cofactor">
    <cofactor evidence="1">
        <name>Mg(2+)</name>
        <dbReference type="ChEBI" id="CHEBI:18420"/>
    </cofactor>
</comment>
<reference evidence="5" key="1">
    <citation type="submission" date="2020-03" db="EMBL/GenBank/DDBJ databases">
        <title>The deep terrestrial virosphere.</title>
        <authorList>
            <person name="Holmfeldt K."/>
            <person name="Nilsson E."/>
            <person name="Simone D."/>
            <person name="Lopez-Fernandez M."/>
            <person name="Wu X."/>
            <person name="de Brujin I."/>
            <person name="Lundin D."/>
            <person name="Andersson A."/>
            <person name="Bertilsson S."/>
            <person name="Dopson M."/>
        </authorList>
    </citation>
    <scope>NUCLEOTIDE SEQUENCE</scope>
    <source>
        <strain evidence="5">MM415A07739</strain>
    </source>
</reference>
<dbReference type="SMART" id="SM00990">
    <property type="entry name" value="VRR_NUC"/>
    <property type="match status" value="1"/>
</dbReference>
<keyword evidence="2" id="KW-0540">Nuclease</keyword>
<evidence type="ECO:0000259" key="4">
    <source>
        <dbReference type="SMART" id="SM00990"/>
    </source>
</evidence>
<evidence type="ECO:0000313" key="5">
    <source>
        <dbReference type="EMBL" id="QJA68219.1"/>
    </source>
</evidence>
<keyword evidence="3" id="KW-0378">Hydrolase</keyword>
<feature type="domain" description="VRR-NUC" evidence="4">
    <location>
        <begin position="1"/>
        <end position="84"/>
    </location>
</feature>
<dbReference type="GO" id="GO:0004518">
    <property type="term" value="F:nuclease activity"/>
    <property type="evidence" value="ECO:0007669"/>
    <property type="project" value="UniProtKB-KW"/>
</dbReference>
<dbReference type="SUPFAM" id="SSF52980">
    <property type="entry name" value="Restriction endonuclease-like"/>
    <property type="match status" value="1"/>
</dbReference>
<sequence length="92" mass="10546">MREKEGDILKQCRDYLRYRGWFVIRIQQGLGCHKGISDLICVKSGKVLFLEIKATGGKLSPHQVKFCADVRGHGGIYIWVSSFDELKNLIDY</sequence>
<dbReference type="AlphaFoldDB" id="A0A6M3JDF0"/>
<evidence type="ECO:0000256" key="2">
    <source>
        <dbReference type="ARBA" id="ARBA00022722"/>
    </source>
</evidence>
<dbReference type="InterPro" id="IPR011856">
    <property type="entry name" value="tRNA_endonuc-like_dom_sf"/>
</dbReference>
<dbReference type="Pfam" id="PF08774">
    <property type="entry name" value="VRR_NUC"/>
    <property type="match status" value="1"/>
</dbReference>